<dbReference type="AlphaFoldDB" id="A0A8J4CPV1"/>
<evidence type="ECO:0000256" key="1">
    <source>
        <dbReference type="SAM" id="MobiDB-lite"/>
    </source>
</evidence>
<dbReference type="EMBL" id="BNCP01000034">
    <property type="protein sequence ID" value="GIL85861.1"/>
    <property type="molecule type" value="Genomic_DNA"/>
</dbReference>
<name>A0A8J4CPV1_9CHLO</name>
<keyword evidence="3" id="KW-1185">Reference proteome</keyword>
<accession>A0A8J4CPV1</accession>
<feature type="region of interest" description="Disordered" evidence="1">
    <location>
        <begin position="1017"/>
        <end position="1089"/>
    </location>
</feature>
<feature type="region of interest" description="Disordered" evidence="1">
    <location>
        <begin position="885"/>
        <end position="997"/>
    </location>
</feature>
<evidence type="ECO:0000313" key="3">
    <source>
        <dbReference type="Proteomes" id="UP000747110"/>
    </source>
</evidence>
<feature type="region of interest" description="Disordered" evidence="1">
    <location>
        <begin position="91"/>
        <end position="141"/>
    </location>
</feature>
<comment type="caution">
    <text evidence="2">The sequence shown here is derived from an EMBL/GenBank/DDBJ whole genome shotgun (WGS) entry which is preliminary data.</text>
</comment>
<dbReference type="Proteomes" id="UP000747110">
    <property type="component" value="Unassembled WGS sequence"/>
</dbReference>
<feature type="region of interest" description="Disordered" evidence="1">
    <location>
        <begin position="608"/>
        <end position="665"/>
    </location>
</feature>
<gene>
    <name evidence="2" type="ORF">Vretifemale_14395</name>
</gene>
<feature type="region of interest" description="Disordered" evidence="1">
    <location>
        <begin position="800"/>
        <end position="821"/>
    </location>
</feature>
<feature type="compositionally biased region" description="Low complexity" evidence="1">
    <location>
        <begin position="91"/>
        <end position="101"/>
    </location>
</feature>
<feature type="compositionally biased region" description="Polar residues" evidence="1">
    <location>
        <begin position="1046"/>
        <end position="1062"/>
    </location>
</feature>
<feature type="compositionally biased region" description="Low complexity" evidence="1">
    <location>
        <begin position="808"/>
        <end position="818"/>
    </location>
</feature>
<feature type="compositionally biased region" description="Low complexity" evidence="1">
    <location>
        <begin position="935"/>
        <end position="947"/>
    </location>
</feature>
<feature type="compositionally biased region" description="Polar residues" evidence="1">
    <location>
        <begin position="637"/>
        <end position="664"/>
    </location>
</feature>
<feature type="region of interest" description="Disordered" evidence="1">
    <location>
        <begin position="487"/>
        <end position="562"/>
    </location>
</feature>
<dbReference type="OrthoDB" id="409642at2759"/>
<reference evidence="2" key="1">
    <citation type="journal article" date="2021" name="Proc. Natl. Acad. Sci. U.S.A.">
        <title>Three genomes in the algal genus Volvox reveal the fate of a haploid sex-determining region after a transition to homothallism.</title>
        <authorList>
            <person name="Yamamoto K."/>
            <person name="Hamaji T."/>
            <person name="Kawai-Toyooka H."/>
            <person name="Matsuzaki R."/>
            <person name="Takahashi F."/>
            <person name="Nishimura Y."/>
            <person name="Kawachi M."/>
            <person name="Noguchi H."/>
            <person name="Minakuchi Y."/>
            <person name="Umen J.G."/>
            <person name="Toyoda A."/>
            <person name="Nozaki H."/>
        </authorList>
    </citation>
    <scope>NUCLEOTIDE SEQUENCE</scope>
    <source>
        <strain evidence="2">NIES-3786</strain>
    </source>
</reference>
<sequence>DGRCVDVQDLYELVRSYCVRHLSLVARCAAFRALSPMEQQSILLIAQEGICAGLAMGAVDGATSRQPGAAAVSDNSGTRSSAAWVISLSNAPAASTPPATSRPRRQQTVRAGGGDSRQPPQLQSVASAPPAVSPAPAPSAAASSLAPSAAAAAAAPQLRTAERAARRSISLRQATGSSSSNATAAAAAVVQPLKPNHQSGAAVAAGVIDSRPVSMAVVTSPLRRGTSQGRLSVEARPSSRRSRSLMSEKDSTGSDGGLGSLAASIDAASLAGLLVPDAGTESPAAVALVAVAVTGSGTDGSSIHVQGDVEEESFEAQMAAVQTSKAATLAAMEGGVDEATKHTAELNPEQSSGGNDNRGGSCVGDDSIPGASPAQADASLATVSDGGFGAAPRTEAGAAVQLQVAGPKAEGMSKDMPEEVSGTVAEVKDDGQPAAAAETLIGTGVEVGSGGAEVKTEESEAARLHVEPELEVVYGAEAGLPACGLQGSPSARIGEDGVEAGTSAKEGDGAPEAPALSGTRPAKDGDGAVASLGDATKGRGSFRSSWIGAGPDDPGSTLPLAPLPPVPLPAGAGVLRPLSDFDYLMGDGGVGSQPPTPARRESVGLLGSRPTEVQDHGNGVDPSGGGGGTSGGDCSSENVAGSASQVEPPTTATDYPKTSSTEDSAVNAGVQDRAEIGSNSAVTAAACTFAAAAAAAAGNSSVADDTRHPQADASGAAVRASAAANTVAANTATAVVAVASAARGSQSARGCSSTATVGCARIRTDSGAKQSAAGRVSERSRSNRVPVAMVGMAPVGFNDHSSGGGNAAHGSAARSGAGTKPAAQRWVYGTATRSTTTAATFSTANEVKAYGTPGRRSTLTANGADVAATAATTATTATTTARSASRTAVAVRSRQDAVDPASSAVAAPSNRRTVPCTRGASATTADSCHLPNHTAAPPSRAVRRAPVGDGVESAVEVGMSDGGTGGTAELRKAGAPAPRPRAMSARGSPPLATATRPRALSARNPLAGEAARQIANPATLGPQLPQPRPVGSRGAQAAATVKRSIASATSVKSPTAQRRSMPSSASARSSRRGGGFTTGATSPTGDMAV</sequence>
<feature type="non-terminal residue" evidence="2">
    <location>
        <position position="1"/>
    </location>
</feature>
<feature type="compositionally biased region" description="Low complexity" evidence="1">
    <location>
        <begin position="885"/>
        <end position="909"/>
    </location>
</feature>
<feature type="compositionally biased region" description="Gly residues" evidence="1">
    <location>
        <begin position="622"/>
        <end position="631"/>
    </location>
</feature>
<feature type="compositionally biased region" description="Low complexity" evidence="1">
    <location>
        <begin position="973"/>
        <end position="990"/>
    </location>
</feature>
<organism evidence="2 3">
    <name type="scientific">Volvox reticuliferus</name>
    <dbReference type="NCBI Taxonomy" id="1737510"/>
    <lineage>
        <taxon>Eukaryota</taxon>
        <taxon>Viridiplantae</taxon>
        <taxon>Chlorophyta</taxon>
        <taxon>core chlorophytes</taxon>
        <taxon>Chlorophyceae</taxon>
        <taxon>CS clade</taxon>
        <taxon>Chlamydomonadales</taxon>
        <taxon>Volvocaceae</taxon>
        <taxon>Volvox</taxon>
    </lineage>
</organism>
<evidence type="ECO:0000313" key="2">
    <source>
        <dbReference type="EMBL" id="GIL85861.1"/>
    </source>
</evidence>
<feature type="region of interest" description="Disordered" evidence="1">
    <location>
        <begin position="345"/>
        <end position="376"/>
    </location>
</feature>
<feature type="region of interest" description="Disordered" evidence="1">
    <location>
        <begin position="219"/>
        <end position="257"/>
    </location>
</feature>
<protein>
    <submittedName>
        <fullName evidence="2">Uncharacterized protein</fullName>
    </submittedName>
</protein>
<proteinExistence type="predicted"/>